<dbReference type="RefSeq" id="WP_111847393.1">
    <property type="nucleotide sequence ID" value="NZ_QDFR01000002.1"/>
</dbReference>
<accession>A0AA92H9M6</accession>
<dbReference type="Proteomes" id="UP000244335">
    <property type="component" value="Unassembled WGS sequence"/>
</dbReference>
<evidence type="ECO:0000313" key="2">
    <source>
        <dbReference type="EMBL" id="PVE55050.1"/>
    </source>
</evidence>
<feature type="transmembrane region" description="Helical" evidence="1">
    <location>
        <begin position="17"/>
        <end position="36"/>
    </location>
</feature>
<evidence type="ECO:0000256" key="1">
    <source>
        <dbReference type="SAM" id="Phobius"/>
    </source>
</evidence>
<dbReference type="EMBL" id="QDFR01000002">
    <property type="protein sequence ID" value="PVE55050.1"/>
    <property type="molecule type" value="Genomic_DNA"/>
</dbReference>
<evidence type="ECO:0000313" key="3">
    <source>
        <dbReference type="Proteomes" id="UP000244335"/>
    </source>
</evidence>
<proteinExistence type="predicted"/>
<protein>
    <submittedName>
        <fullName evidence="2">Uncharacterized protein</fullName>
    </submittedName>
</protein>
<sequence>MVANTETRSRRGRLRKLIAGAGGLVAAGLSLGYSMYERRESELVPVVEARETINAGRWQVSLESASIIALMPNGLKVTPGKRAVALEMRLENASAESSNIYGDLIKVDNIKDAPRPTFFLDRDRDLLGDLQPVMPETITAVWELPADAPVPSSLDLSVQGEAFRPRDNLYAAPGWFPKGPVAKVVLPLSVGASAGGAP</sequence>
<comment type="caution">
    <text evidence="2">The sequence shown here is derived from an EMBL/GenBank/DDBJ whole genome shotgun (WGS) entry which is preliminary data.</text>
</comment>
<keyword evidence="1" id="KW-1133">Transmembrane helix</keyword>
<organism evidence="2 3">
    <name type="scientific">Rhizobium rhizogenes</name>
    <name type="common">Agrobacterium rhizogenes</name>
    <dbReference type="NCBI Taxonomy" id="359"/>
    <lineage>
        <taxon>Bacteria</taxon>
        <taxon>Pseudomonadati</taxon>
        <taxon>Pseudomonadota</taxon>
        <taxon>Alphaproteobacteria</taxon>
        <taxon>Hyphomicrobiales</taxon>
        <taxon>Rhizobiaceae</taxon>
        <taxon>Rhizobium/Agrobacterium group</taxon>
        <taxon>Rhizobium</taxon>
    </lineage>
</organism>
<dbReference type="AlphaFoldDB" id="A0AA92H9M6"/>
<name>A0AA92H9M6_RHIRH</name>
<keyword evidence="1" id="KW-0472">Membrane</keyword>
<gene>
    <name evidence="2" type="ORF">DC430_07405</name>
</gene>
<keyword evidence="1" id="KW-0812">Transmembrane</keyword>
<reference evidence="2 3" key="1">
    <citation type="submission" date="2018-04" db="EMBL/GenBank/DDBJ databases">
        <authorList>
            <person name="Hagen T."/>
        </authorList>
    </citation>
    <scope>NUCLEOTIDE SEQUENCE [LARGE SCALE GENOMIC DNA]</scope>
    <source>
        <strain evidence="2 3">TPD7009</strain>
    </source>
</reference>